<dbReference type="RefSeq" id="WP_189415142.1">
    <property type="nucleotide sequence ID" value="NZ_BMYZ01000001.1"/>
</dbReference>
<evidence type="ECO:0000313" key="1">
    <source>
        <dbReference type="EMBL" id="GGY61822.1"/>
    </source>
</evidence>
<reference evidence="2" key="1">
    <citation type="journal article" date="2019" name="Int. J. Syst. Evol. Microbiol.">
        <title>The Global Catalogue of Microorganisms (GCM) 10K type strain sequencing project: providing services to taxonomists for standard genome sequencing and annotation.</title>
        <authorList>
            <consortium name="The Broad Institute Genomics Platform"/>
            <consortium name="The Broad Institute Genome Sequencing Center for Infectious Disease"/>
            <person name="Wu L."/>
            <person name="Ma J."/>
        </authorList>
    </citation>
    <scope>NUCLEOTIDE SEQUENCE [LARGE SCALE GENOMIC DNA]</scope>
    <source>
        <strain evidence="2">KCTC 32239</strain>
    </source>
</reference>
<dbReference type="Proteomes" id="UP000619761">
    <property type="component" value="Unassembled WGS sequence"/>
</dbReference>
<protein>
    <submittedName>
        <fullName evidence="1">Membrane protein</fullName>
    </submittedName>
</protein>
<gene>
    <name evidence="1" type="ORF">GCM10011613_01580</name>
</gene>
<dbReference type="EMBL" id="BMYZ01000001">
    <property type="protein sequence ID" value="GGY61822.1"/>
    <property type="molecule type" value="Genomic_DNA"/>
</dbReference>
<dbReference type="Pfam" id="PF06041">
    <property type="entry name" value="DUF924"/>
    <property type="match status" value="1"/>
</dbReference>
<proteinExistence type="predicted"/>
<organism evidence="1 2">
    <name type="scientific">Cellvibrio zantedeschiae</name>
    <dbReference type="NCBI Taxonomy" id="1237077"/>
    <lineage>
        <taxon>Bacteria</taxon>
        <taxon>Pseudomonadati</taxon>
        <taxon>Pseudomonadota</taxon>
        <taxon>Gammaproteobacteria</taxon>
        <taxon>Cellvibrionales</taxon>
        <taxon>Cellvibrionaceae</taxon>
        <taxon>Cellvibrio</taxon>
    </lineage>
</organism>
<name>A0ABQ3ARJ9_9GAMM</name>
<accession>A0ABQ3ARJ9</accession>
<dbReference type="SUPFAM" id="SSF48452">
    <property type="entry name" value="TPR-like"/>
    <property type="match status" value="1"/>
</dbReference>
<keyword evidence="2" id="KW-1185">Reference proteome</keyword>
<dbReference type="InterPro" id="IPR011990">
    <property type="entry name" value="TPR-like_helical_dom_sf"/>
</dbReference>
<sequence length="178" mass="20611">MYTDILKFWFEDIDQSKWWVKDAELDKTIIEKFSSIHSAATRGELFEWRITPKGRLAEIIVLDQFSRNMFRDSAQAFSYDAIALVLAQEAVAAGADKLLTPSEAMFMYLPFMHSESLTIHEHALELFSAKGMEDTLDFELKHKIIIEKFGRYPHRNKVLGRVSTPEEIKFLTQPNSSF</sequence>
<dbReference type="Gene3D" id="1.20.58.320">
    <property type="entry name" value="TPR-like"/>
    <property type="match status" value="1"/>
</dbReference>
<comment type="caution">
    <text evidence="1">The sequence shown here is derived from an EMBL/GenBank/DDBJ whole genome shotgun (WGS) entry which is preliminary data.</text>
</comment>
<dbReference type="InterPro" id="IPR010323">
    <property type="entry name" value="DUF924"/>
</dbReference>
<evidence type="ECO:0000313" key="2">
    <source>
        <dbReference type="Proteomes" id="UP000619761"/>
    </source>
</evidence>
<dbReference type="Gene3D" id="1.25.40.10">
    <property type="entry name" value="Tetratricopeptide repeat domain"/>
    <property type="match status" value="1"/>
</dbReference>